<accession>A0A6J4K3U8</accession>
<protein>
    <submittedName>
        <fullName evidence="1">Uncharacterized protein</fullName>
    </submittedName>
</protein>
<reference evidence="1" key="1">
    <citation type="submission" date="2020-02" db="EMBL/GenBank/DDBJ databases">
        <authorList>
            <person name="Meier V. D."/>
        </authorList>
    </citation>
    <scope>NUCLEOTIDE SEQUENCE</scope>
    <source>
        <strain evidence="1">AVDCRST_MAG56</strain>
    </source>
</reference>
<gene>
    <name evidence="1" type="ORF">AVDCRST_MAG56-4984</name>
</gene>
<dbReference type="AlphaFoldDB" id="A0A6J4K3U8"/>
<dbReference type="EMBL" id="CADCTQ010000406">
    <property type="protein sequence ID" value="CAA9294521.1"/>
    <property type="molecule type" value="Genomic_DNA"/>
</dbReference>
<name>A0A6J4K3U8_9SPHI</name>
<organism evidence="1">
    <name type="scientific">uncultured Cytophagales bacterium</name>
    <dbReference type="NCBI Taxonomy" id="158755"/>
    <lineage>
        <taxon>Bacteria</taxon>
        <taxon>Pseudomonadati</taxon>
        <taxon>Bacteroidota</taxon>
        <taxon>Sphingobacteriia</taxon>
        <taxon>Sphingobacteriales</taxon>
        <taxon>environmental samples</taxon>
    </lineage>
</organism>
<sequence>MGKYGDISGSLYCGRDAMYGVFGKIYHGDTEGLV</sequence>
<proteinExistence type="predicted"/>
<evidence type="ECO:0000313" key="1">
    <source>
        <dbReference type="EMBL" id="CAA9294521.1"/>
    </source>
</evidence>